<dbReference type="InterPro" id="IPR054480">
    <property type="entry name" value="AHAS_small-like_ACT"/>
</dbReference>
<organism evidence="14 15">
    <name type="scientific">Novilysobacter avium</name>
    <dbReference type="NCBI Taxonomy" id="2781023"/>
    <lineage>
        <taxon>Bacteria</taxon>
        <taxon>Pseudomonadati</taxon>
        <taxon>Pseudomonadota</taxon>
        <taxon>Gammaproteobacteria</taxon>
        <taxon>Lysobacterales</taxon>
        <taxon>Lysobacteraceae</taxon>
        <taxon>Novilysobacter</taxon>
    </lineage>
</organism>
<dbReference type="PROSITE" id="PS00670">
    <property type="entry name" value="D_2_HYDROXYACID_DH_2"/>
    <property type="match status" value="1"/>
</dbReference>
<evidence type="ECO:0000256" key="10">
    <source>
        <dbReference type="ARBA" id="ARBA00048126"/>
    </source>
</evidence>
<feature type="domain" description="ACT" evidence="13">
    <location>
        <begin position="375"/>
        <end position="446"/>
    </location>
</feature>
<dbReference type="Pfam" id="PF02826">
    <property type="entry name" value="2-Hacid_dh_C"/>
    <property type="match status" value="1"/>
</dbReference>
<dbReference type="InterPro" id="IPR029752">
    <property type="entry name" value="D-isomer_DH_CS1"/>
</dbReference>
<dbReference type="InterPro" id="IPR006140">
    <property type="entry name" value="D-isomer_DH_NAD-bd"/>
</dbReference>
<dbReference type="CDD" id="cd12176">
    <property type="entry name" value="PGDH_3"/>
    <property type="match status" value="1"/>
</dbReference>
<dbReference type="Gene3D" id="3.40.50.720">
    <property type="entry name" value="NAD(P)-binding Rossmann-like Domain"/>
    <property type="match status" value="2"/>
</dbReference>
<keyword evidence="7 12" id="KW-0560">Oxidoreductase</keyword>
<dbReference type="InterPro" id="IPR002912">
    <property type="entry name" value="ACT_dom"/>
</dbReference>
<dbReference type="PANTHER" id="PTHR43761">
    <property type="entry name" value="D-ISOMER SPECIFIC 2-HYDROXYACID DEHYDROGENASE FAMILY PROTEIN (AFU_ORTHOLOGUE AFUA_1G13630)"/>
    <property type="match status" value="1"/>
</dbReference>
<reference evidence="14 15" key="1">
    <citation type="submission" date="2020-10" db="EMBL/GenBank/DDBJ databases">
        <title>complete genome sequencing of Lysobacter sp. H23M41.</title>
        <authorList>
            <person name="Bae J.-W."/>
            <person name="Lee S.-Y."/>
        </authorList>
    </citation>
    <scope>NUCLEOTIDE SEQUENCE [LARGE SCALE GENOMIC DNA]</scope>
    <source>
        <strain evidence="14 15">H23M41</strain>
    </source>
</reference>
<evidence type="ECO:0000256" key="3">
    <source>
        <dbReference type="ARBA" id="ARBA00005854"/>
    </source>
</evidence>
<comment type="catalytic activity">
    <reaction evidence="11">
        <text>(2R)-3-phosphoglycerate + NAD(+) = 3-phosphooxypyruvate + NADH + H(+)</text>
        <dbReference type="Rhea" id="RHEA:12641"/>
        <dbReference type="ChEBI" id="CHEBI:15378"/>
        <dbReference type="ChEBI" id="CHEBI:18110"/>
        <dbReference type="ChEBI" id="CHEBI:57540"/>
        <dbReference type="ChEBI" id="CHEBI:57945"/>
        <dbReference type="ChEBI" id="CHEBI:58272"/>
        <dbReference type="EC" id="1.1.1.95"/>
    </reaction>
</comment>
<evidence type="ECO:0000256" key="4">
    <source>
        <dbReference type="ARBA" id="ARBA00013001"/>
    </source>
</evidence>
<dbReference type="CDD" id="cd04901">
    <property type="entry name" value="ACT_3PGDH"/>
    <property type="match status" value="1"/>
</dbReference>
<evidence type="ECO:0000256" key="6">
    <source>
        <dbReference type="ARBA" id="ARBA00021582"/>
    </source>
</evidence>
<dbReference type="InterPro" id="IPR029753">
    <property type="entry name" value="D-isomer_DH_CS"/>
</dbReference>
<evidence type="ECO:0000256" key="8">
    <source>
        <dbReference type="ARBA" id="ARBA00023027"/>
    </source>
</evidence>
<evidence type="ECO:0000256" key="12">
    <source>
        <dbReference type="RuleBase" id="RU003719"/>
    </source>
</evidence>
<dbReference type="PROSITE" id="PS00065">
    <property type="entry name" value="D_2_HYDROXYACID_DH_1"/>
    <property type="match status" value="1"/>
</dbReference>
<dbReference type="PROSITE" id="PS51671">
    <property type="entry name" value="ACT"/>
    <property type="match status" value="1"/>
</dbReference>
<dbReference type="InterPro" id="IPR050418">
    <property type="entry name" value="D-iso_2-hydroxyacid_DH_PdxB"/>
</dbReference>
<comment type="catalytic activity">
    <reaction evidence="10">
        <text>(R)-2-hydroxyglutarate + NAD(+) = 2-oxoglutarate + NADH + H(+)</text>
        <dbReference type="Rhea" id="RHEA:49612"/>
        <dbReference type="ChEBI" id="CHEBI:15378"/>
        <dbReference type="ChEBI" id="CHEBI:15801"/>
        <dbReference type="ChEBI" id="CHEBI:16810"/>
        <dbReference type="ChEBI" id="CHEBI:57540"/>
        <dbReference type="ChEBI" id="CHEBI:57945"/>
        <dbReference type="EC" id="1.1.1.399"/>
    </reaction>
</comment>
<evidence type="ECO:0000256" key="11">
    <source>
        <dbReference type="ARBA" id="ARBA00048731"/>
    </source>
</evidence>
<name>A0A7S6UMC7_9GAMM</name>
<protein>
    <recommendedName>
        <fullName evidence="6">D-3-phosphoglycerate dehydrogenase</fullName>
        <ecNumber evidence="4">1.1.1.399</ecNumber>
        <ecNumber evidence="5">1.1.1.95</ecNumber>
    </recommendedName>
    <alternativeName>
        <fullName evidence="9">2-oxoglutarate reductase</fullName>
    </alternativeName>
</protein>
<evidence type="ECO:0000256" key="7">
    <source>
        <dbReference type="ARBA" id="ARBA00023002"/>
    </source>
</evidence>
<evidence type="ECO:0000256" key="9">
    <source>
        <dbReference type="ARBA" id="ARBA00030455"/>
    </source>
</evidence>
<dbReference type="PANTHER" id="PTHR43761:SF1">
    <property type="entry name" value="D-ISOMER SPECIFIC 2-HYDROXYACID DEHYDROGENASE CATALYTIC DOMAIN-CONTAINING PROTEIN-RELATED"/>
    <property type="match status" value="1"/>
</dbReference>
<comment type="function">
    <text evidence="1">Catalyzes the reversible oxidation of 3-phospho-D-glycerate to 3-phosphonooxypyruvate, the first step of the phosphorylated L-serine biosynthesis pathway. Also catalyzes the reversible oxidation of 2-hydroxyglutarate to 2-oxoglutarate.</text>
</comment>
<evidence type="ECO:0000256" key="5">
    <source>
        <dbReference type="ARBA" id="ARBA00013143"/>
    </source>
</evidence>
<dbReference type="GO" id="GO:0004617">
    <property type="term" value="F:phosphoglycerate dehydrogenase activity"/>
    <property type="evidence" value="ECO:0007669"/>
    <property type="project" value="UniProtKB-EC"/>
</dbReference>
<dbReference type="InterPro" id="IPR006139">
    <property type="entry name" value="D-isomer_2_OHA_DH_cat_dom"/>
</dbReference>
<keyword evidence="8" id="KW-0520">NAD</keyword>
<comment type="pathway">
    <text evidence="2">Amino-acid biosynthesis; L-serine biosynthesis; L-serine from 3-phospho-D-glycerate: step 1/3.</text>
</comment>
<dbReference type="SUPFAM" id="SSF51735">
    <property type="entry name" value="NAD(P)-binding Rossmann-fold domains"/>
    <property type="match status" value="1"/>
</dbReference>
<dbReference type="Gene3D" id="3.30.70.260">
    <property type="match status" value="1"/>
</dbReference>
<dbReference type="EMBL" id="CP063657">
    <property type="protein sequence ID" value="QOW22973.1"/>
    <property type="molecule type" value="Genomic_DNA"/>
</dbReference>
<dbReference type="NCBIfam" id="NF008759">
    <property type="entry name" value="PRK11790.1"/>
    <property type="match status" value="1"/>
</dbReference>
<proteinExistence type="inferred from homology"/>
<evidence type="ECO:0000256" key="2">
    <source>
        <dbReference type="ARBA" id="ARBA00005216"/>
    </source>
</evidence>
<dbReference type="Pfam" id="PF22629">
    <property type="entry name" value="ACT_AHAS_ss"/>
    <property type="match status" value="1"/>
</dbReference>
<sequence>MQRASSPSATSSAASQQTHAVSAIFGVHFPPAAAVTKKTSYPKTDIRVLLLEGVSQNAVERFREAGYSQIVQHDKALPEDQLKREIAEAHIVGIRSRTHLTADVLAHAPRLIAIGCFCIGTSQVDLEAAELAGIPVFNAPYSNTRSVAELVIAETIMLLRGIPQKNAACHRGGWIKSATGSHEARGKTIGIVGYGHIGTQVGVIAEALGMHVLFHDIEDKLTLGNAHPAASLEDLLERSDVVTLHVPETPATRNMIGAGQIARMRPGAHLINAARGTVVDVDALAAALRDGRLGGAAVDVFPVEPGSNQDLFSSPLVGIDNVILTPHVGGSTLEAQDNIGLEVAAKLVRYSDNGTTLSAVNFPEVTLPGHEGSLRLLHIHRNVPGVLSRINEIFSQLGLNIDGQYLRTNPEVGYVVIDVSATGAQGDELKSLLKAIPGTLRTRILY</sequence>
<accession>A0A7S6UMC7</accession>
<dbReference type="InterPro" id="IPR036291">
    <property type="entry name" value="NAD(P)-bd_dom_sf"/>
</dbReference>
<evidence type="ECO:0000256" key="1">
    <source>
        <dbReference type="ARBA" id="ARBA00003800"/>
    </source>
</evidence>
<comment type="similarity">
    <text evidence="3 12">Belongs to the D-isomer specific 2-hydroxyacid dehydrogenase family.</text>
</comment>
<keyword evidence="15" id="KW-1185">Reference proteome</keyword>
<dbReference type="Proteomes" id="UP000593932">
    <property type="component" value="Chromosome"/>
</dbReference>
<dbReference type="EC" id="1.1.1.95" evidence="5"/>
<gene>
    <name evidence="14" type="primary">serA</name>
    <name evidence="14" type="ORF">INQ42_05295</name>
</gene>
<evidence type="ECO:0000313" key="15">
    <source>
        <dbReference type="Proteomes" id="UP000593932"/>
    </source>
</evidence>
<evidence type="ECO:0000259" key="13">
    <source>
        <dbReference type="PROSITE" id="PS51671"/>
    </source>
</evidence>
<dbReference type="Pfam" id="PF00389">
    <property type="entry name" value="2-Hacid_dh"/>
    <property type="match status" value="1"/>
</dbReference>
<dbReference type="EC" id="1.1.1.399" evidence="4"/>
<dbReference type="SUPFAM" id="SSF52283">
    <property type="entry name" value="Formate/glycerate dehydrogenase catalytic domain-like"/>
    <property type="match status" value="1"/>
</dbReference>
<dbReference type="SUPFAM" id="SSF55021">
    <property type="entry name" value="ACT-like"/>
    <property type="match status" value="1"/>
</dbReference>
<evidence type="ECO:0000313" key="14">
    <source>
        <dbReference type="EMBL" id="QOW22973.1"/>
    </source>
</evidence>
<dbReference type="InterPro" id="IPR045865">
    <property type="entry name" value="ACT-like_dom_sf"/>
</dbReference>